<gene>
    <name evidence="6" type="ORF">PPROV_000328300</name>
</gene>
<proteinExistence type="predicted"/>
<protein>
    <recommendedName>
        <fullName evidence="5">TIR domain-containing protein</fullName>
    </recommendedName>
</protein>
<dbReference type="GO" id="GO:0007165">
    <property type="term" value="P:signal transduction"/>
    <property type="evidence" value="ECO:0007669"/>
    <property type="project" value="InterPro"/>
</dbReference>
<dbReference type="GO" id="GO:0005737">
    <property type="term" value="C:cytoplasm"/>
    <property type="evidence" value="ECO:0007669"/>
    <property type="project" value="TreeGrafter"/>
</dbReference>
<dbReference type="Pfam" id="PF12796">
    <property type="entry name" value="Ank_2"/>
    <property type="match status" value="1"/>
</dbReference>
<evidence type="ECO:0000256" key="2">
    <source>
        <dbReference type="ARBA" id="ARBA00023043"/>
    </source>
</evidence>
<keyword evidence="2 3" id="KW-0040">ANK repeat</keyword>
<evidence type="ECO:0000256" key="4">
    <source>
        <dbReference type="SAM" id="MobiDB-lite"/>
    </source>
</evidence>
<dbReference type="PANTHER" id="PTHR24198">
    <property type="entry name" value="ANKYRIN REPEAT AND PROTEIN KINASE DOMAIN-CONTAINING PROTEIN"/>
    <property type="match status" value="1"/>
</dbReference>
<feature type="compositionally biased region" description="Basic and acidic residues" evidence="4">
    <location>
        <begin position="217"/>
        <end position="227"/>
    </location>
</feature>
<sequence length="446" mass="48019">MGCAASAALAATLAGLPPLHRAAYLADTRRAHELLRDSCVNVDARNTRGETAMHVVVERGNALITQLLLANGADVEARCVHRQTPLYRAVMHGHANIAKILLRAGADAEARSGANGDTPLHLAARLNREGCVRLLLEAGAEAGARADDGTTPFDAAVKHGYFALAQLIRESTRASLQLPDVRLPGSVGTPPCSSSPPAPDHFATTQTARAPQRRHRVESNESNDHHQSPPWSYFISHCQAETKDYAVDLFHSLRARGEKVWLDVKMTHRDEAAMERGVKESAAVIAILSATYFARPYCLKELEWARIYQTPIIPCVPSSLREAIGALLGKAPAPVRRSNGGKAKRARKSAASGDIVPVPASMQDLGRVNVLTLYREDDEFWNLSLKKVLEAESVLLPQLSHDANTSGVDDTKECLDTSAADKNRASGAGTSACTTTTTADDIQVRT</sequence>
<comment type="caution">
    <text evidence="6">The sequence shown here is derived from an EMBL/GenBank/DDBJ whole genome shotgun (WGS) entry which is preliminary data.</text>
</comment>
<dbReference type="Proteomes" id="UP000660262">
    <property type="component" value="Unassembled WGS sequence"/>
</dbReference>
<feature type="compositionally biased region" description="Low complexity" evidence="4">
    <location>
        <begin position="425"/>
        <end position="439"/>
    </location>
</feature>
<evidence type="ECO:0000313" key="6">
    <source>
        <dbReference type="EMBL" id="GHP04529.1"/>
    </source>
</evidence>
<feature type="region of interest" description="Disordered" evidence="4">
    <location>
        <begin position="422"/>
        <end position="446"/>
    </location>
</feature>
<dbReference type="Gene3D" id="3.40.50.10140">
    <property type="entry name" value="Toll/interleukin-1 receptor homology (TIR) domain"/>
    <property type="match status" value="1"/>
</dbReference>
<organism evidence="6 7">
    <name type="scientific">Pycnococcus provasolii</name>
    <dbReference type="NCBI Taxonomy" id="41880"/>
    <lineage>
        <taxon>Eukaryota</taxon>
        <taxon>Viridiplantae</taxon>
        <taxon>Chlorophyta</taxon>
        <taxon>Pseudoscourfieldiophyceae</taxon>
        <taxon>Pseudoscourfieldiales</taxon>
        <taxon>Pycnococcaceae</taxon>
        <taxon>Pycnococcus</taxon>
    </lineage>
</organism>
<dbReference type="SUPFAM" id="SSF52200">
    <property type="entry name" value="Toll/Interleukin receptor TIR domain"/>
    <property type="match status" value="1"/>
</dbReference>
<dbReference type="PROSITE" id="PS50088">
    <property type="entry name" value="ANK_REPEAT"/>
    <property type="match status" value="3"/>
</dbReference>
<evidence type="ECO:0000259" key="5">
    <source>
        <dbReference type="Pfam" id="PF13676"/>
    </source>
</evidence>
<accession>A0A830HGT6</accession>
<evidence type="ECO:0000313" key="7">
    <source>
        <dbReference type="Proteomes" id="UP000660262"/>
    </source>
</evidence>
<keyword evidence="1" id="KW-0677">Repeat</keyword>
<feature type="repeat" description="ANK" evidence="3">
    <location>
        <begin position="48"/>
        <end position="80"/>
    </location>
</feature>
<dbReference type="SUPFAM" id="SSF48403">
    <property type="entry name" value="Ankyrin repeat"/>
    <property type="match status" value="1"/>
</dbReference>
<feature type="repeat" description="ANK" evidence="3">
    <location>
        <begin position="81"/>
        <end position="113"/>
    </location>
</feature>
<dbReference type="EMBL" id="BNJQ01000008">
    <property type="protein sequence ID" value="GHP04529.1"/>
    <property type="molecule type" value="Genomic_DNA"/>
</dbReference>
<evidence type="ECO:0000256" key="3">
    <source>
        <dbReference type="PROSITE-ProRule" id="PRU00023"/>
    </source>
</evidence>
<evidence type="ECO:0000256" key="1">
    <source>
        <dbReference type="ARBA" id="ARBA00022737"/>
    </source>
</evidence>
<dbReference type="SMART" id="SM00248">
    <property type="entry name" value="ANK"/>
    <property type="match status" value="5"/>
</dbReference>
<feature type="repeat" description="ANK" evidence="3">
    <location>
        <begin position="115"/>
        <end position="147"/>
    </location>
</feature>
<dbReference type="InterPro" id="IPR000157">
    <property type="entry name" value="TIR_dom"/>
</dbReference>
<dbReference type="Pfam" id="PF13676">
    <property type="entry name" value="TIR_2"/>
    <property type="match status" value="1"/>
</dbReference>
<dbReference type="InterPro" id="IPR002110">
    <property type="entry name" value="Ankyrin_rpt"/>
</dbReference>
<name>A0A830HGT6_9CHLO</name>
<dbReference type="InterPro" id="IPR036770">
    <property type="entry name" value="Ankyrin_rpt-contain_sf"/>
</dbReference>
<dbReference type="PROSITE" id="PS50297">
    <property type="entry name" value="ANK_REP_REGION"/>
    <property type="match status" value="3"/>
</dbReference>
<dbReference type="OrthoDB" id="509238at2759"/>
<feature type="region of interest" description="Disordered" evidence="4">
    <location>
        <begin position="185"/>
        <end position="228"/>
    </location>
</feature>
<dbReference type="AlphaFoldDB" id="A0A830HGT6"/>
<dbReference type="PANTHER" id="PTHR24198:SF165">
    <property type="entry name" value="ANKYRIN REPEAT-CONTAINING PROTEIN-RELATED"/>
    <property type="match status" value="1"/>
</dbReference>
<dbReference type="Gene3D" id="1.25.40.20">
    <property type="entry name" value="Ankyrin repeat-containing domain"/>
    <property type="match status" value="2"/>
</dbReference>
<reference evidence="6" key="1">
    <citation type="submission" date="2020-10" db="EMBL/GenBank/DDBJ databases">
        <title>Unveiling of a novel bifunctional photoreceptor, Dualchrome1, isolated from a cosmopolitan green alga.</title>
        <authorList>
            <person name="Suzuki S."/>
            <person name="Kawachi M."/>
        </authorList>
    </citation>
    <scope>NUCLEOTIDE SEQUENCE</scope>
    <source>
        <strain evidence="6">NIES 2893</strain>
    </source>
</reference>
<feature type="domain" description="TIR" evidence="5">
    <location>
        <begin position="234"/>
        <end position="318"/>
    </location>
</feature>
<dbReference type="Pfam" id="PF00023">
    <property type="entry name" value="Ank"/>
    <property type="match status" value="1"/>
</dbReference>
<dbReference type="InterPro" id="IPR035897">
    <property type="entry name" value="Toll_tir_struct_dom_sf"/>
</dbReference>
<keyword evidence="7" id="KW-1185">Reference proteome</keyword>